<protein>
    <submittedName>
        <fullName evidence="2">Uncharacterized protein</fullName>
    </submittedName>
</protein>
<dbReference type="Pfam" id="PF19736">
    <property type="entry name" value="DUF6226"/>
    <property type="match status" value="1"/>
</dbReference>
<gene>
    <name evidence="2" type="ORF">NCTC10741_04225</name>
</gene>
<dbReference type="RefSeq" id="WP_126198195.1">
    <property type="nucleotide sequence ID" value="NZ_CP085954.1"/>
</dbReference>
<evidence type="ECO:0000313" key="3">
    <source>
        <dbReference type="Proteomes" id="UP000271626"/>
    </source>
</evidence>
<feature type="region of interest" description="Disordered" evidence="1">
    <location>
        <begin position="1"/>
        <end position="41"/>
    </location>
</feature>
<name>A0A3P8L5M8_TSUPA</name>
<dbReference type="InterPro" id="IPR045773">
    <property type="entry name" value="DUF6226"/>
</dbReference>
<dbReference type="Proteomes" id="UP000271626">
    <property type="component" value="Chromosome"/>
</dbReference>
<evidence type="ECO:0000256" key="1">
    <source>
        <dbReference type="SAM" id="MobiDB-lite"/>
    </source>
</evidence>
<accession>A0A3P8L5M8</accession>
<organism evidence="2 3">
    <name type="scientific">Tsukamurella paurometabola</name>
    <name type="common">Corynebacterium paurometabolum</name>
    <dbReference type="NCBI Taxonomy" id="2061"/>
    <lineage>
        <taxon>Bacteria</taxon>
        <taxon>Bacillati</taxon>
        <taxon>Actinomycetota</taxon>
        <taxon>Actinomycetes</taxon>
        <taxon>Mycobacteriales</taxon>
        <taxon>Tsukamurellaceae</taxon>
        <taxon>Tsukamurella</taxon>
    </lineage>
</organism>
<proteinExistence type="predicted"/>
<dbReference type="AlphaFoldDB" id="A0A3P8L5M8"/>
<dbReference type="OrthoDB" id="3290597at2"/>
<evidence type="ECO:0000313" key="2">
    <source>
        <dbReference type="EMBL" id="VDR41055.1"/>
    </source>
</evidence>
<dbReference type="EMBL" id="LR131273">
    <property type="protein sequence ID" value="VDR41055.1"/>
    <property type="molecule type" value="Genomic_DNA"/>
</dbReference>
<sequence length="159" mass="17700">MYSRPSIEIPTFVDDEGTPIPYGDRWSFDEDPPDDSYSREHHPERFAPLHIVANALIDHIVATHDVVLTDLGPESDYVNATVRQTRVASRSAPEDALDFLLTDFPSAGVRVAPDVTVHYPVCSCDACDETWEYGADQLEAIVLQRVAFWPARRSGPTAT</sequence>
<reference evidence="2 3" key="1">
    <citation type="submission" date="2018-12" db="EMBL/GenBank/DDBJ databases">
        <authorList>
            <consortium name="Pathogen Informatics"/>
        </authorList>
    </citation>
    <scope>NUCLEOTIDE SEQUENCE [LARGE SCALE GENOMIC DNA]</scope>
    <source>
        <strain evidence="2 3">NCTC10741</strain>
    </source>
</reference>